<accession>A0A210QN30</accession>
<reference evidence="8 9" key="1">
    <citation type="journal article" date="2017" name="Nat. Ecol. Evol.">
        <title>Scallop genome provides insights into evolution of bilaterian karyotype and development.</title>
        <authorList>
            <person name="Wang S."/>
            <person name="Zhang J."/>
            <person name="Jiao W."/>
            <person name="Li J."/>
            <person name="Xun X."/>
            <person name="Sun Y."/>
            <person name="Guo X."/>
            <person name="Huan P."/>
            <person name="Dong B."/>
            <person name="Zhang L."/>
            <person name="Hu X."/>
            <person name="Sun X."/>
            <person name="Wang J."/>
            <person name="Zhao C."/>
            <person name="Wang Y."/>
            <person name="Wang D."/>
            <person name="Huang X."/>
            <person name="Wang R."/>
            <person name="Lv J."/>
            <person name="Li Y."/>
            <person name="Zhang Z."/>
            <person name="Liu B."/>
            <person name="Lu W."/>
            <person name="Hui Y."/>
            <person name="Liang J."/>
            <person name="Zhou Z."/>
            <person name="Hou R."/>
            <person name="Li X."/>
            <person name="Liu Y."/>
            <person name="Li H."/>
            <person name="Ning X."/>
            <person name="Lin Y."/>
            <person name="Zhao L."/>
            <person name="Xing Q."/>
            <person name="Dou J."/>
            <person name="Li Y."/>
            <person name="Mao J."/>
            <person name="Guo H."/>
            <person name="Dou H."/>
            <person name="Li T."/>
            <person name="Mu C."/>
            <person name="Jiang W."/>
            <person name="Fu Q."/>
            <person name="Fu X."/>
            <person name="Miao Y."/>
            <person name="Liu J."/>
            <person name="Yu Q."/>
            <person name="Li R."/>
            <person name="Liao H."/>
            <person name="Li X."/>
            <person name="Kong Y."/>
            <person name="Jiang Z."/>
            <person name="Chourrout D."/>
            <person name="Li R."/>
            <person name="Bao Z."/>
        </authorList>
    </citation>
    <scope>NUCLEOTIDE SEQUENCE [LARGE SCALE GENOMIC DNA]</scope>
    <source>
        <strain evidence="8 9">PY_sf001</strain>
    </source>
</reference>
<dbReference type="SMART" id="SM00251">
    <property type="entry name" value="SAM_PNT"/>
    <property type="match status" value="1"/>
</dbReference>
<dbReference type="InterPro" id="IPR003118">
    <property type="entry name" value="Pointed_dom"/>
</dbReference>
<dbReference type="SUPFAM" id="SSF46785">
    <property type="entry name" value="Winged helix' DNA-binding domain"/>
    <property type="match status" value="1"/>
</dbReference>
<dbReference type="GO" id="GO:0000981">
    <property type="term" value="F:DNA-binding transcription factor activity, RNA polymerase II-specific"/>
    <property type="evidence" value="ECO:0007669"/>
    <property type="project" value="TreeGrafter"/>
</dbReference>
<feature type="domain" description="ETS" evidence="6">
    <location>
        <begin position="143"/>
        <end position="223"/>
    </location>
</feature>
<dbReference type="PROSITE" id="PS50061">
    <property type="entry name" value="ETS_DOMAIN_3"/>
    <property type="match status" value="1"/>
</dbReference>
<dbReference type="InterPro" id="IPR000418">
    <property type="entry name" value="Ets_dom"/>
</dbReference>
<keyword evidence="4 5" id="KW-0539">Nucleus</keyword>
<dbReference type="PANTHER" id="PTHR11849:SF304">
    <property type="entry name" value="DNA-BINDING PROTEIN D-ETS-3"/>
    <property type="match status" value="1"/>
</dbReference>
<dbReference type="Pfam" id="PF00178">
    <property type="entry name" value="Ets"/>
    <property type="match status" value="1"/>
</dbReference>
<evidence type="ECO:0000256" key="2">
    <source>
        <dbReference type="ARBA" id="ARBA00005562"/>
    </source>
</evidence>
<dbReference type="InterPro" id="IPR036388">
    <property type="entry name" value="WH-like_DNA-bd_sf"/>
</dbReference>
<dbReference type="InterPro" id="IPR036390">
    <property type="entry name" value="WH_DNA-bd_sf"/>
</dbReference>
<dbReference type="GO" id="GO:0005634">
    <property type="term" value="C:nucleus"/>
    <property type="evidence" value="ECO:0007669"/>
    <property type="project" value="UniProtKB-SubCell"/>
</dbReference>
<dbReference type="PANTHER" id="PTHR11849">
    <property type="entry name" value="ETS"/>
    <property type="match status" value="1"/>
</dbReference>
<evidence type="ECO:0000256" key="1">
    <source>
        <dbReference type="ARBA" id="ARBA00004123"/>
    </source>
</evidence>
<dbReference type="SMART" id="SM00413">
    <property type="entry name" value="ETS"/>
    <property type="match status" value="1"/>
</dbReference>
<organism evidence="8 9">
    <name type="scientific">Mizuhopecten yessoensis</name>
    <name type="common">Japanese scallop</name>
    <name type="synonym">Patinopecten yessoensis</name>
    <dbReference type="NCBI Taxonomy" id="6573"/>
    <lineage>
        <taxon>Eukaryota</taxon>
        <taxon>Metazoa</taxon>
        <taxon>Spiralia</taxon>
        <taxon>Lophotrochozoa</taxon>
        <taxon>Mollusca</taxon>
        <taxon>Bivalvia</taxon>
        <taxon>Autobranchia</taxon>
        <taxon>Pteriomorphia</taxon>
        <taxon>Pectinida</taxon>
        <taxon>Pectinoidea</taxon>
        <taxon>Pectinidae</taxon>
        <taxon>Mizuhopecten</taxon>
    </lineage>
</organism>
<evidence type="ECO:0000313" key="9">
    <source>
        <dbReference type="Proteomes" id="UP000242188"/>
    </source>
</evidence>
<dbReference type="SUPFAM" id="SSF47769">
    <property type="entry name" value="SAM/Pointed domain"/>
    <property type="match status" value="1"/>
</dbReference>
<dbReference type="PROSITE" id="PS51433">
    <property type="entry name" value="PNT"/>
    <property type="match status" value="1"/>
</dbReference>
<dbReference type="PRINTS" id="PR00454">
    <property type="entry name" value="ETSDOMAIN"/>
</dbReference>
<dbReference type="GO" id="GO:0030154">
    <property type="term" value="P:cell differentiation"/>
    <property type="evidence" value="ECO:0007669"/>
    <property type="project" value="TreeGrafter"/>
</dbReference>
<evidence type="ECO:0000313" key="8">
    <source>
        <dbReference type="EMBL" id="OWF50142.1"/>
    </source>
</evidence>
<dbReference type="Gene3D" id="1.10.10.10">
    <property type="entry name" value="Winged helix-like DNA-binding domain superfamily/Winged helix DNA-binding domain"/>
    <property type="match status" value="1"/>
</dbReference>
<evidence type="ECO:0000256" key="4">
    <source>
        <dbReference type="ARBA" id="ARBA00023242"/>
    </source>
</evidence>
<comment type="subcellular location">
    <subcellularLocation>
        <location evidence="1 5">Nucleus</location>
    </subcellularLocation>
</comment>
<dbReference type="InterPro" id="IPR046328">
    <property type="entry name" value="ETS_fam"/>
</dbReference>
<keyword evidence="9" id="KW-1185">Reference proteome</keyword>
<proteinExistence type="inferred from homology"/>
<dbReference type="Gene3D" id="1.10.150.50">
    <property type="entry name" value="Transcription Factor, Ets-1"/>
    <property type="match status" value="1"/>
</dbReference>
<dbReference type="OrthoDB" id="10067219at2759"/>
<dbReference type="EMBL" id="NEDP02002762">
    <property type="protein sequence ID" value="OWF50142.1"/>
    <property type="molecule type" value="Genomic_DNA"/>
</dbReference>
<dbReference type="Pfam" id="PF02198">
    <property type="entry name" value="SAM_PNT"/>
    <property type="match status" value="1"/>
</dbReference>
<sequence length="288" mass="33999">MFRILDPLLWRTEDVQKWLEWIVREYNMKQVNMDYFRCLDGKHLCCLTRELWCKLVGHQHADVFMESIRYLRQNRVFIPDSPTYKSKPEGYSTRPPYKPGTCEFWPQPYRSPTIDFRPGTDSDPYKLFSNVCRKLCHSGSGQIQLWQFLLELLSSSSNADCITWDGTDGEFKLVDPDEVARRWGDRKSKPNMNYDKLSRAIRYYYDKHIMSKIHGKRYTYKFNFNSLSNILQTQESEFVNSQGFFTSSVNQNRTSRSLPQGFLEYTCPGKFINSLPHGSLNQPEINHC</sequence>
<evidence type="ECO:0000256" key="3">
    <source>
        <dbReference type="ARBA" id="ARBA00023125"/>
    </source>
</evidence>
<dbReference type="PROSITE" id="PS00346">
    <property type="entry name" value="ETS_DOMAIN_2"/>
    <property type="match status" value="1"/>
</dbReference>
<dbReference type="AlphaFoldDB" id="A0A210QN30"/>
<dbReference type="Proteomes" id="UP000242188">
    <property type="component" value="Unassembled WGS sequence"/>
</dbReference>
<name>A0A210QN30_MIZYE</name>
<evidence type="ECO:0000259" key="7">
    <source>
        <dbReference type="PROSITE" id="PS51433"/>
    </source>
</evidence>
<evidence type="ECO:0000256" key="5">
    <source>
        <dbReference type="RuleBase" id="RU004019"/>
    </source>
</evidence>
<dbReference type="FunFam" id="1.10.10.10:FF:000039">
    <property type="entry name" value="Friend leukemia integration 1 transcription factor"/>
    <property type="match status" value="1"/>
</dbReference>
<keyword evidence="3 5" id="KW-0238">DNA-binding</keyword>
<comment type="similarity">
    <text evidence="2 5">Belongs to the ETS family.</text>
</comment>
<gene>
    <name evidence="8" type="ORF">KP79_PYT14100</name>
</gene>
<comment type="caution">
    <text evidence="8">The sequence shown here is derived from an EMBL/GenBank/DDBJ whole genome shotgun (WGS) entry which is preliminary data.</text>
</comment>
<feature type="domain" description="PNT" evidence="7">
    <location>
        <begin position="1"/>
        <end position="75"/>
    </location>
</feature>
<dbReference type="PROSITE" id="PS00345">
    <property type="entry name" value="ETS_DOMAIN_1"/>
    <property type="match status" value="1"/>
</dbReference>
<dbReference type="InterPro" id="IPR013761">
    <property type="entry name" value="SAM/pointed_sf"/>
</dbReference>
<protein>
    <submittedName>
        <fullName evidence="8">Transcriptional regulator ERG</fullName>
    </submittedName>
</protein>
<dbReference type="GO" id="GO:0043565">
    <property type="term" value="F:sequence-specific DNA binding"/>
    <property type="evidence" value="ECO:0007669"/>
    <property type="project" value="InterPro"/>
</dbReference>
<dbReference type="STRING" id="6573.A0A210QN30"/>
<evidence type="ECO:0000259" key="6">
    <source>
        <dbReference type="PROSITE" id="PS50061"/>
    </source>
</evidence>